<dbReference type="InterPro" id="IPR005646">
    <property type="entry name" value="FapA"/>
</dbReference>
<dbReference type="RefSeq" id="WP_067205142.1">
    <property type="nucleotide sequence ID" value="NZ_CP014616.1"/>
</dbReference>
<dbReference type="PANTHER" id="PTHR38032">
    <property type="entry name" value="POLYMERASE-RELATED"/>
    <property type="match status" value="1"/>
</dbReference>
<dbReference type="Gene3D" id="3.30.30.80">
    <property type="entry name" value="probable RNA-binding protein from clostridium symbiosum atcc 14940"/>
    <property type="match status" value="1"/>
</dbReference>
<dbReference type="Pfam" id="PF14804">
    <property type="entry name" value="Jag_N"/>
    <property type="match status" value="1"/>
</dbReference>
<dbReference type="InterPro" id="IPR046866">
    <property type="entry name" value="FapA_N"/>
</dbReference>
<keyword evidence="3" id="KW-1185">Reference proteome</keyword>
<evidence type="ECO:0000313" key="2">
    <source>
        <dbReference type="EMBL" id="MET3657249.1"/>
    </source>
</evidence>
<accession>A0ABV2K854</accession>
<reference evidence="2 3" key="1">
    <citation type="submission" date="2024-06" db="EMBL/GenBank/DDBJ databases">
        <title>Sorghum-associated microbial communities from plants grown in Nebraska, USA.</title>
        <authorList>
            <person name="Schachtman D."/>
        </authorList>
    </citation>
    <scope>NUCLEOTIDE SEQUENCE [LARGE SCALE GENOMIC DNA]</scope>
    <source>
        <strain evidence="2 3">1288</strain>
    </source>
</reference>
<protein>
    <submittedName>
        <fullName evidence="2">Uncharacterized protein (DUF342 family)</fullName>
    </submittedName>
</protein>
<dbReference type="SMART" id="SM01245">
    <property type="entry name" value="Jag_N"/>
    <property type="match status" value="1"/>
</dbReference>
<feature type="domain" description="RNA-binding protein KhpB N-terminal" evidence="1">
    <location>
        <begin position="6"/>
        <end position="57"/>
    </location>
</feature>
<dbReference type="InterPro" id="IPR046865">
    <property type="entry name" value="FapA_b_solenoid"/>
</dbReference>
<sequence>MGKSITVKAETIEEAVRLALSITELKLEEVHIEVLSNPRKNLFGLQKTLAEVNVTQIIESPSATKKTQDRNLAIEQYLDRLVSTEGTNREWNDAQPLGGLSSAISKVAGARISNEKIDIQFLGKKYPIVVPGSNVNFSINGKQIKRQTIISPGDKVEVTVSDGLIPPHFEIQLIEHDMLAMLIFTPGKKVKHTLRDTEFEQVLHIEADEEIEYYNDLDPQVIVEHLKSLGIQKGLLFPAIKKVTDAIKPFETIVAKGVPPIEGLDGDLEMHIDYQEKTPGELEKVDFHEMNLIVSVEAGQVIATYIPPVQGTPGSSLLGKAIPVKKANDIVLRLGVNVTQVDNDIVAAISGKPSVEWRNKLVKIDVNHEFHHQGEVDMASGNIRFEGNVSIQGNIQPSMFVGATGTVNIGGSVTKATIHAMKSAVVKGNVFSSTISVGQHEFIIGELTTQLSEIKGYLELIQAAIQQILLIRGETDDSLSSAELNHLIRLLLEKKYTAFQDLNRHFLQKVKNHSLQLPVEWSEMAAKLYEVFITSENKQLKDMGGFELLIGEVKTLVELYGEKAAPKLYLSVPYAINSVLYSNGNIEVTSKGLYHSSVTAGHDIKVRGVCRGGEIIAANKISLQNTGSVNLIKTVVRTGEKGNITIGHAHAGTEIHVGNRSYTFTANEMGVFARLDDEGMLLIK</sequence>
<dbReference type="EMBL" id="JBEPME010000003">
    <property type="protein sequence ID" value="MET3657249.1"/>
    <property type="molecule type" value="Genomic_DNA"/>
</dbReference>
<dbReference type="Pfam" id="PF03961">
    <property type="entry name" value="FapA"/>
    <property type="match status" value="1"/>
</dbReference>
<organism evidence="2 3">
    <name type="scientific">Sporosarcina psychrophila</name>
    <name type="common">Bacillus psychrophilus</name>
    <dbReference type="NCBI Taxonomy" id="1476"/>
    <lineage>
        <taxon>Bacteria</taxon>
        <taxon>Bacillati</taxon>
        <taxon>Bacillota</taxon>
        <taxon>Bacilli</taxon>
        <taxon>Bacillales</taxon>
        <taxon>Caryophanaceae</taxon>
        <taxon>Sporosarcina</taxon>
    </lineage>
</organism>
<dbReference type="InterPro" id="IPR032782">
    <property type="entry name" value="KhpB_N"/>
</dbReference>
<name>A0ABV2K854_SPOPS</name>
<dbReference type="InterPro" id="IPR038247">
    <property type="entry name" value="Jag_N_dom_sf"/>
</dbReference>
<gene>
    <name evidence="2" type="ORF">ABIC55_002336</name>
</gene>
<comment type="caution">
    <text evidence="2">The sequence shown here is derived from an EMBL/GenBank/DDBJ whole genome shotgun (WGS) entry which is preliminary data.</text>
</comment>
<evidence type="ECO:0000259" key="1">
    <source>
        <dbReference type="SMART" id="SM01245"/>
    </source>
</evidence>
<evidence type="ECO:0000313" key="3">
    <source>
        <dbReference type="Proteomes" id="UP001549104"/>
    </source>
</evidence>
<proteinExistence type="predicted"/>
<dbReference type="PANTHER" id="PTHR38032:SF1">
    <property type="entry name" value="RNA-BINDING PROTEIN KHPB N-TERMINAL DOMAIN-CONTAINING PROTEIN"/>
    <property type="match status" value="1"/>
</dbReference>
<dbReference type="Pfam" id="PF20250">
    <property type="entry name" value="FapA_N"/>
    <property type="match status" value="1"/>
</dbReference>
<dbReference type="Proteomes" id="UP001549104">
    <property type="component" value="Unassembled WGS sequence"/>
</dbReference>